<evidence type="ECO:0000256" key="2">
    <source>
        <dbReference type="ARBA" id="ARBA00022475"/>
    </source>
</evidence>
<evidence type="ECO:0000256" key="5">
    <source>
        <dbReference type="ARBA" id="ARBA00023040"/>
    </source>
</evidence>
<keyword evidence="7 9" id="KW-0675">Receptor</keyword>
<dbReference type="PRINTS" id="PR00237">
    <property type="entry name" value="GPCRRHODOPSN"/>
</dbReference>
<keyword evidence="5 9" id="KW-0297">G-protein coupled receptor</keyword>
<evidence type="ECO:0000256" key="3">
    <source>
        <dbReference type="ARBA" id="ARBA00022692"/>
    </source>
</evidence>
<evidence type="ECO:0000313" key="13">
    <source>
        <dbReference type="Proteomes" id="UP001142489"/>
    </source>
</evidence>
<feature type="transmembrane region" description="Helical" evidence="10">
    <location>
        <begin position="331"/>
        <end position="357"/>
    </location>
</feature>
<evidence type="ECO:0000259" key="11">
    <source>
        <dbReference type="PROSITE" id="PS50262"/>
    </source>
</evidence>
<reference evidence="12" key="1">
    <citation type="journal article" date="2023" name="DNA Res.">
        <title>Chromosome-level genome assembly of Phrynocephalus forsythii using third-generation DNA sequencing and Hi-C analysis.</title>
        <authorList>
            <person name="Qi Y."/>
            <person name="Zhao W."/>
            <person name="Zhao Y."/>
            <person name="Niu C."/>
            <person name="Cao S."/>
            <person name="Zhang Y."/>
        </authorList>
    </citation>
    <scope>NUCLEOTIDE SEQUENCE</scope>
    <source>
        <tissue evidence="12">Muscle</tissue>
    </source>
</reference>
<dbReference type="AlphaFoldDB" id="A0A9Q0XR08"/>
<dbReference type="OrthoDB" id="9927220at2759"/>
<feature type="transmembrane region" description="Helical" evidence="10">
    <location>
        <begin position="120"/>
        <end position="139"/>
    </location>
</feature>
<keyword evidence="4 10" id="KW-1133">Transmembrane helix</keyword>
<evidence type="ECO:0000256" key="9">
    <source>
        <dbReference type="RuleBase" id="RU000688"/>
    </source>
</evidence>
<feature type="domain" description="G-protein coupled receptors family 1 profile" evidence="11">
    <location>
        <begin position="99"/>
        <end position="355"/>
    </location>
</feature>
<accession>A0A9Q0XR08</accession>
<evidence type="ECO:0000256" key="7">
    <source>
        <dbReference type="ARBA" id="ARBA00023170"/>
    </source>
</evidence>
<dbReference type="PANTHER" id="PTHR24231">
    <property type="entry name" value="PURINOCEPTOR-RELATED G-PROTEIN COUPLED RECEPTOR"/>
    <property type="match status" value="1"/>
</dbReference>
<comment type="subcellular location">
    <subcellularLocation>
        <location evidence="1">Cell membrane</location>
        <topology evidence="1">Multi-pass membrane protein</topology>
    </subcellularLocation>
</comment>
<dbReference type="Pfam" id="PF00001">
    <property type="entry name" value="7tm_1"/>
    <property type="match status" value="1"/>
</dbReference>
<dbReference type="Gene3D" id="1.20.1070.10">
    <property type="entry name" value="Rhodopsin 7-helix transmembrane proteins"/>
    <property type="match status" value="1"/>
</dbReference>
<feature type="transmembrane region" description="Helical" evidence="10">
    <location>
        <begin position="242"/>
        <end position="267"/>
    </location>
</feature>
<keyword evidence="2" id="KW-1003">Cell membrane</keyword>
<evidence type="ECO:0000256" key="6">
    <source>
        <dbReference type="ARBA" id="ARBA00023136"/>
    </source>
</evidence>
<evidence type="ECO:0000256" key="8">
    <source>
        <dbReference type="ARBA" id="ARBA00023224"/>
    </source>
</evidence>
<dbReference type="Proteomes" id="UP001142489">
    <property type="component" value="Unassembled WGS sequence"/>
</dbReference>
<dbReference type="InterPro" id="IPR017452">
    <property type="entry name" value="GPCR_Rhodpsn_7TM"/>
</dbReference>
<sequence length="399" mass="46271">MNGMEEKAVENYIGLLILRQSSCKSVREHLLMRGMAEKETFYPHPGGLIDKEHTEEEKRALNIGKSVNNSGECAEMSEFLEMYYLSTMYTFEFIFGIIGNGIVVFGYIFCLKNWRSGNIYLFNLTLSDFAFLCTLPLLVSSYSKGTWSYENIWCQMNRFLLHANLYTSILFLTLISIDRYLLMVYPLRNHFLQKRSMALIFSIAIWVLVSVELSPMFIFIGIENTKEGETQCMDYASSGDAVQSFIYSMSLTVIGFTIPLCIMWVFYMKTHAFLKSHSSHFAGALTLEKPLTLVIMAVAIFSLLFTPYHIMRNVRIASRTPFWKVSPCTRNLIKMAYILTRPVAFLSSVINPIFYFLMGDHFREMLINKLRHFFKLFTTCCRCTFWRGTTQRRLNSIDL</sequence>
<dbReference type="EMBL" id="JAPFRF010000008">
    <property type="protein sequence ID" value="KAJ7324765.1"/>
    <property type="molecule type" value="Genomic_DNA"/>
</dbReference>
<feature type="transmembrane region" description="Helical" evidence="10">
    <location>
        <begin position="198"/>
        <end position="222"/>
    </location>
</feature>
<dbReference type="PROSITE" id="PS00237">
    <property type="entry name" value="G_PROTEIN_RECEP_F1_1"/>
    <property type="match status" value="1"/>
</dbReference>
<keyword evidence="13" id="KW-1185">Reference proteome</keyword>
<proteinExistence type="inferred from homology"/>
<dbReference type="PANTHER" id="PTHR24231:SF14">
    <property type="entry name" value="SUCCINATE RECEPTOR 1"/>
    <property type="match status" value="1"/>
</dbReference>
<dbReference type="PROSITE" id="PS50262">
    <property type="entry name" value="G_PROTEIN_RECEP_F1_2"/>
    <property type="match status" value="1"/>
</dbReference>
<evidence type="ECO:0000256" key="1">
    <source>
        <dbReference type="ARBA" id="ARBA00004651"/>
    </source>
</evidence>
<dbReference type="InterPro" id="IPR000276">
    <property type="entry name" value="GPCR_Rhodpsn"/>
</dbReference>
<evidence type="ECO:0000313" key="12">
    <source>
        <dbReference type="EMBL" id="KAJ7324765.1"/>
    </source>
</evidence>
<keyword evidence="3 9" id="KW-0812">Transmembrane</keyword>
<organism evidence="12 13">
    <name type="scientific">Phrynocephalus forsythii</name>
    <dbReference type="NCBI Taxonomy" id="171643"/>
    <lineage>
        <taxon>Eukaryota</taxon>
        <taxon>Metazoa</taxon>
        <taxon>Chordata</taxon>
        <taxon>Craniata</taxon>
        <taxon>Vertebrata</taxon>
        <taxon>Euteleostomi</taxon>
        <taxon>Lepidosauria</taxon>
        <taxon>Squamata</taxon>
        <taxon>Bifurcata</taxon>
        <taxon>Unidentata</taxon>
        <taxon>Episquamata</taxon>
        <taxon>Toxicofera</taxon>
        <taxon>Iguania</taxon>
        <taxon>Acrodonta</taxon>
        <taxon>Agamidae</taxon>
        <taxon>Agaminae</taxon>
        <taxon>Phrynocephalus</taxon>
    </lineage>
</organism>
<gene>
    <name evidence="12" type="ORF">JRQ81_017785</name>
</gene>
<comment type="caution">
    <text evidence="12">The sequence shown here is derived from an EMBL/GenBank/DDBJ whole genome shotgun (WGS) entry which is preliminary data.</text>
</comment>
<dbReference type="GO" id="GO:0004930">
    <property type="term" value="F:G protein-coupled receptor activity"/>
    <property type="evidence" value="ECO:0007669"/>
    <property type="project" value="UniProtKB-KW"/>
</dbReference>
<comment type="similarity">
    <text evidence="9">Belongs to the G-protein coupled receptor 1 family.</text>
</comment>
<feature type="transmembrane region" description="Helical" evidence="10">
    <location>
        <begin position="88"/>
        <end position="108"/>
    </location>
</feature>
<evidence type="ECO:0000256" key="10">
    <source>
        <dbReference type="SAM" id="Phobius"/>
    </source>
</evidence>
<feature type="transmembrane region" description="Helical" evidence="10">
    <location>
        <begin position="159"/>
        <end position="177"/>
    </location>
</feature>
<keyword evidence="6 10" id="KW-0472">Membrane</keyword>
<feature type="transmembrane region" description="Helical" evidence="10">
    <location>
        <begin position="291"/>
        <end position="311"/>
    </location>
</feature>
<protein>
    <recommendedName>
        <fullName evidence="11">G-protein coupled receptors family 1 profile domain-containing protein</fullName>
    </recommendedName>
</protein>
<name>A0A9Q0XR08_9SAUR</name>
<evidence type="ECO:0000256" key="4">
    <source>
        <dbReference type="ARBA" id="ARBA00022989"/>
    </source>
</evidence>
<dbReference type="GO" id="GO:0005886">
    <property type="term" value="C:plasma membrane"/>
    <property type="evidence" value="ECO:0007669"/>
    <property type="project" value="UniProtKB-SubCell"/>
</dbReference>
<keyword evidence="8 9" id="KW-0807">Transducer</keyword>
<dbReference type="PRINTS" id="PR01157">
    <property type="entry name" value="P2YPURNOCPTR"/>
</dbReference>
<dbReference type="SUPFAM" id="SSF81321">
    <property type="entry name" value="Family A G protein-coupled receptor-like"/>
    <property type="match status" value="1"/>
</dbReference>